<accession>A0A383BJX7</accession>
<dbReference type="AlphaFoldDB" id="A0A383BJX7"/>
<gene>
    <name evidence="1" type="ORF">METZ01_LOCUS473068</name>
</gene>
<feature type="non-terminal residue" evidence="1">
    <location>
        <position position="222"/>
    </location>
</feature>
<name>A0A383BJX7_9ZZZZ</name>
<evidence type="ECO:0000313" key="1">
    <source>
        <dbReference type="EMBL" id="SVE20214.1"/>
    </source>
</evidence>
<protein>
    <submittedName>
        <fullName evidence="1">Uncharacterized protein</fullName>
    </submittedName>
</protein>
<dbReference type="EMBL" id="UINC01201049">
    <property type="protein sequence ID" value="SVE20214.1"/>
    <property type="molecule type" value="Genomic_DNA"/>
</dbReference>
<reference evidence="1" key="1">
    <citation type="submission" date="2018-05" db="EMBL/GenBank/DDBJ databases">
        <authorList>
            <person name="Lanie J.A."/>
            <person name="Ng W.-L."/>
            <person name="Kazmierczak K.M."/>
            <person name="Andrzejewski T.M."/>
            <person name="Davidsen T.M."/>
            <person name="Wayne K.J."/>
            <person name="Tettelin H."/>
            <person name="Glass J.I."/>
            <person name="Rusch D."/>
            <person name="Podicherti R."/>
            <person name="Tsui H.-C.T."/>
            <person name="Winkler M.E."/>
        </authorList>
    </citation>
    <scope>NUCLEOTIDE SEQUENCE</scope>
</reference>
<sequence>MSNIDKNKLDAWFQGNRDSLINNIKEIFNQEKVEFESTTSDDQNLSDQVNAEEFPRVGIQFSSSDGSSHLQHLITVDSNSVLNLYSSMSGEKIKDTLDEEQWKKFQEGIEQFLLNVSNSIEDETMTFTVQNLTVSQYDSSDDFSILLPLDSGLSVSHKFKLGKDTISVNQYSWSKSTSDDDYVDVSRAEFDNFSSENGKNGNPRNIDMLLDVELEVLVELGR</sequence>
<organism evidence="1">
    <name type="scientific">marine metagenome</name>
    <dbReference type="NCBI Taxonomy" id="408172"/>
    <lineage>
        <taxon>unclassified sequences</taxon>
        <taxon>metagenomes</taxon>
        <taxon>ecological metagenomes</taxon>
    </lineage>
</organism>
<proteinExistence type="predicted"/>